<name>A0A6C0AR64_9ZZZZ</name>
<feature type="region of interest" description="Disordered" evidence="1">
    <location>
        <begin position="35"/>
        <end position="74"/>
    </location>
</feature>
<dbReference type="EMBL" id="MN740762">
    <property type="protein sequence ID" value="QHS81910.1"/>
    <property type="molecule type" value="Genomic_DNA"/>
</dbReference>
<organism evidence="2">
    <name type="scientific">viral metagenome</name>
    <dbReference type="NCBI Taxonomy" id="1070528"/>
    <lineage>
        <taxon>unclassified sequences</taxon>
        <taxon>metagenomes</taxon>
        <taxon>organismal metagenomes</taxon>
    </lineage>
</organism>
<evidence type="ECO:0000256" key="1">
    <source>
        <dbReference type="SAM" id="MobiDB-lite"/>
    </source>
</evidence>
<dbReference type="AlphaFoldDB" id="A0A6C0AR64"/>
<feature type="compositionally biased region" description="Gly residues" evidence="1">
    <location>
        <begin position="40"/>
        <end position="67"/>
    </location>
</feature>
<accession>A0A6C0AR64</accession>
<evidence type="ECO:0008006" key="3">
    <source>
        <dbReference type="Google" id="ProtNLM"/>
    </source>
</evidence>
<evidence type="ECO:0000313" key="2">
    <source>
        <dbReference type="EMBL" id="QHS81910.1"/>
    </source>
</evidence>
<proteinExistence type="predicted"/>
<reference evidence="2" key="1">
    <citation type="journal article" date="2020" name="Nature">
        <title>Giant virus diversity and host interactions through global metagenomics.</title>
        <authorList>
            <person name="Schulz F."/>
            <person name="Roux S."/>
            <person name="Paez-Espino D."/>
            <person name="Jungbluth S."/>
            <person name="Walsh D.A."/>
            <person name="Denef V.J."/>
            <person name="McMahon K.D."/>
            <person name="Konstantinidis K.T."/>
            <person name="Eloe-Fadrosh E.A."/>
            <person name="Kyrpides N.C."/>
            <person name="Woyke T."/>
        </authorList>
    </citation>
    <scope>NUCLEOTIDE SEQUENCE</scope>
    <source>
        <strain evidence="2">GVMAG-S-1101165-79</strain>
    </source>
</reference>
<protein>
    <recommendedName>
        <fullName evidence="3">Collagen-like protein</fullName>
    </recommendedName>
</protein>
<sequence length="259" mass="27011">MSFVNYTQYLGSQRCCNFNKQGPVGSIGPQGSQGPIGPAGVTGGLGSTGPTGRGCRGPTGPNGGPIGPTGVTGPPSQWANIFPNSISYTGNVIINGKLNVTGLIDPTGLVLDPSSNAPTVVDPSNVLWVKNTTPTTLYYGSQEIFTSISPNVSYNYTTLASLSRGVPVTVGSTYTVIINDNWIICNNALITTLELPNASTYRGKELMIKSTNNAVNSSNPNVIPLSGGDPDYPILLNQGNWATLVSNGTNWVIMQGFIV</sequence>